<organism evidence="11 12">
    <name type="scientific">Trichonephila inaurata madagascariensis</name>
    <dbReference type="NCBI Taxonomy" id="2747483"/>
    <lineage>
        <taxon>Eukaryota</taxon>
        <taxon>Metazoa</taxon>
        <taxon>Ecdysozoa</taxon>
        <taxon>Arthropoda</taxon>
        <taxon>Chelicerata</taxon>
        <taxon>Arachnida</taxon>
        <taxon>Araneae</taxon>
        <taxon>Araneomorphae</taxon>
        <taxon>Entelegynae</taxon>
        <taxon>Araneoidea</taxon>
        <taxon>Nephilidae</taxon>
        <taxon>Trichonephila</taxon>
        <taxon>Trichonephila inaurata</taxon>
    </lineage>
</organism>
<keyword evidence="12" id="KW-1185">Reference proteome</keyword>
<dbReference type="GO" id="GO:0060271">
    <property type="term" value="P:cilium assembly"/>
    <property type="evidence" value="ECO:0007669"/>
    <property type="project" value="TreeGrafter"/>
</dbReference>
<keyword evidence="11" id="KW-0969">Cilium</keyword>
<dbReference type="SMART" id="SM00320">
    <property type="entry name" value="WD40"/>
    <property type="match status" value="4"/>
</dbReference>
<dbReference type="Gene3D" id="2.130.10.10">
    <property type="entry name" value="YVTN repeat-like/Quinoprotein amine dehydrogenase"/>
    <property type="match status" value="1"/>
</dbReference>
<keyword evidence="11" id="KW-0282">Flagellum</keyword>
<feature type="coiled-coil region" evidence="10">
    <location>
        <begin position="1250"/>
        <end position="1284"/>
    </location>
</feature>
<dbReference type="InterPro" id="IPR036322">
    <property type="entry name" value="WD40_repeat_dom_sf"/>
</dbReference>
<dbReference type="Proteomes" id="UP000886998">
    <property type="component" value="Unassembled WGS sequence"/>
</dbReference>
<name>A0A8X6X2N1_9ARAC</name>
<evidence type="ECO:0000256" key="2">
    <source>
        <dbReference type="ARBA" id="ARBA00022490"/>
    </source>
</evidence>
<reference evidence="11" key="1">
    <citation type="submission" date="2020-08" db="EMBL/GenBank/DDBJ databases">
        <title>Multicomponent nature underlies the extraordinary mechanical properties of spider dragline silk.</title>
        <authorList>
            <person name="Kono N."/>
            <person name="Nakamura H."/>
            <person name="Mori M."/>
            <person name="Yoshida Y."/>
            <person name="Ohtoshi R."/>
            <person name="Malay A.D."/>
            <person name="Moran D.A.P."/>
            <person name="Tomita M."/>
            <person name="Numata K."/>
            <person name="Arakawa K."/>
        </authorList>
    </citation>
    <scope>NUCLEOTIDE SEQUENCE</scope>
</reference>
<keyword evidence="3" id="KW-0853">WD repeat</keyword>
<dbReference type="SUPFAM" id="SSF50969">
    <property type="entry name" value="YVTN repeat-like/Quinoprotein amine dehydrogenase"/>
    <property type="match status" value="1"/>
</dbReference>
<keyword evidence="6" id="KW-0206">Cytoskeleton</keyword>
<gene>
    <name evidence="11" type="primary">CFAP43_0</name>
    <name evidence="11" type="ORF">TNIN_309721</name>
</gene>
<dbReference type="InterPro" id="IPR011044">
    <property type="entry name" value="Quino_amine_DH_bsu"/>
</dbReference>
<evidence type="ECO:0000256" key="5">
    <source>
        <dbReference type="ARBA" id="ARBA00023054"/>
    </source>
</evidence>
<dbReference type="OrthoDB" id="535167at2759"/>
<comment type="similarity">
    <text evidence="8">Belongs to the CFAP43 family.</text>
</comment>
<evidence type="ECO:0000256" key="9">
    <source>
        <dbReference type="ARBA" id="ARBA00023662"/>
    </source>
</evidence>
<evidence type="ECO:0000256" key="4">
    <source>
        <dbReference type="ARBA" id="ARBA00022737"/>
    </source>
</evidence>
<keyword evidence="7" id="KW-0966">Cell projection</keyword>
<dbReference type="InterPro" id="IPR015943">
    <property type="entry name" value="WD40/YVTN_repeat-like_dom_sf"/>
</dbReference>
<dbReference type="InterPro" id="IPR001680">
    <property type="entry name" value="WD40_rpt"/>
</dbReference>
<dbReference type="EMBL" id="BMAV01004562">
    <property type="protein sequence ID" value="GFY45042.1"/>
    <property type="molecule type" value="Genomic_DNA"/>
</dbReference>
<evidence type="ECO:0000256" key="3">
    <source>
        <dbReference type="ARBA" id="ARBA00022574"/>
    </source>
</evidence>
<evidence type="ECO:0000256" key="8">
    <source>
        <dbReference type="ARBA" id="ARBA00023605"/>
    </source>
</evidence>
<protein>
    <recommendedName>
        <fullName evidence="9">Cilia- and flagella-associated protein 43</fullName>
    </recommendedName>
</protein>
<evidence type="ECO:0000256" key="1">
    <source>
        <dbReference type="ARBA" id="ARBA00004430"/>
    </source>
</evidence>
<accession>A0A8X6X2N1</accession>
<evidence type="ECO:0000313" key="11">
    <source>
        <dbReference type="EMBL" id="GFY45042.1"/>
    </source>
</evidence>
<keyword evidence="2" id="KW-0963">Cytoplasm</keyword>
<dbReference type="SUPFAM" id="SSF50978">
    <property type="entry name" value="WD40 repeat-like"/>
    <property type="match status" value="1"/>
</dbReference>
<evidence type="ECO:0000256" key="6">
    <source>
        <dbReference type="ARBA" id="ARBA00023212"/>
    </source>
</evidence>
<dbReference type="GO" id="GO:0003341">
    <property type="term" value="P:cilium movement"/>
    <property type="evidence" value="ECO:0007669"/>
    <property type="project" value="UniProtKB-ARBA"/>
</dbReference>
<keyword evidence="5 10" id="KW-0175">Coiled coil</keyword>
<evidence type="ECO:0000256" key="10">
    <source>
        <dbReference type="SAM" id="Coils"/>
    </source>
</evidence>
<dbReference type="GO" id="GO:0005930">
    <property type="term" value="C:axoneme"/>
    <property type="evidence" value="ECO:0007669"/>
    <property type="project" value="UniProtKB-SubCell"/>
</dbReference>
<evidence type="ECO:0000313" key="12">
    <source>
        <dbReference type="Proteomes" id="UP000886998"/>
    </source>
</evidence>
<comment type="caution">
    <text evidence="11">The sequence shown here is derived from an EMBL/GenBank/DDBJ whole genome shotgun (WGS) entry which is preliminary data.</text>
</comment>
<keyword evidence="4" id="KW-0677">Repeat</keyword>
<evidence type="ECO:0000256" key="7">
    <source>
        <dbReference type="ARBA" id="ARBA00023273"/>
    </source>
</evidence>
<comment type="subcellular location">
    <subcellularLocation>
        <location evidence="1">Cytoplasm</location>
        <location evidence="1">Cytoskeleton</location>
        <location evidence="1">Cilium axoneme</location>
    </subcellularLocation>
</comment>
<sequence length="1331" mass="154039">MQTGNFQLKWAHASCRGNPAFISEKLILIPFDFTLKVCDLKGKNIRNSDKPGIRIGCATASPELGLIALSEREEKSNIYILNYPNMDTVSKLQRGNNEEYRNLQFTGCDFLVSLSFKMDYEIDLWKWSTGQRLCCVSKPLGGAELPEVNLSVNPLMWSELCIQSNTRIFLLSIKSTDDKYHFKLRSLTFLQNEDNSFQILPEKSSANYEGDNSKRLNLVCHCWLPKDNMLIETSKGLLKVNPYLCHATAFNREPESKSVITSMAMSKLGLFVGYKTGFIDIVNISRDHWNIIETIKVGFPIKSLLMSPQYDVLAITTSKGSVSLYELVSLELHEVLRADCAGEIGLCIIEPLSQYCVVAKKTGCLHVFRMANGALMSAIQLDEDITSMASSPLCSLVLIGSNSGFLHFLDVTDPKHPKVVHCVRPYEAPVEHVKFENFGQLFVTYAPDHHVNIWNGLPSSNFEFLGSVKILHQVKDIAVFRREKDEGMVLLLLSESGASSEKEAGNILIRLNFPQDFATDPKKYHIDVFKNLCYDALYFQKWRLNYPCLKLDMHVNLGAVFYSPVVKEIQRFPVWTEPLDPSKQISLMKSDKVSTLKISPNQRWISTIDVHGYLQLYSSDHMKLSSTIPKSIFTEIICRHFLGFNVLGNRLLTGSESGYILCYKWVNDLFDSRIIPEWVVYCHSQSEKENSCLRNMEEEESVDLKSCGEFPKTITSLPYEELQLKLQMCMAIVNFRLHKLLKIDDLEYEADFQVSEIVLDDKSLCTLSDNNFRNFLLLKGELLDEHAISDDSLKNCSLSEIKEINSSTLGYHVQNYSAIQHFSRDYTIKHDCFEYKGNPNINESGINMSFFSKGIKFRAANERFVLIEFIRKIIHNWKLEFNKYFDDLYEKKDNIADQISDMSLKMKLESSKLPSKAERDFWNAFLIHVEPEHHPFEAESEPEDSEDSADQITKKSLAQDSIQTSKRSIESLSASAKVLKLDFNLKVERLFFKRLYCDYIIHFLELKIFCALLFTFTEKEFASVQKEIEKELDLVNSFVQEFDFFLKEARSLEKNLRHLYPRLQRLEKSIESKVETRCNKIEGGEIAYYTFRQLPNFPLKQSSENPFWKPSLTITPEDILMEELAKETAPPKNIDAPFWKNIYGKRIRYIKLGIILRHIQYQIMELTKLILHCSEIKSKLEMKHWYCRRILENMKLLFTKLNEKIYVLLTVNLENPEFTFNGDLSDRNDFIRFPDLNKLPPVRDEFWKVIRINVKKNQNLQRQLEEVQESIKSFLNLRTELNSKLEKCKVKQKAYLDEVRKDLKDHTNAFSGNKIIIKDLIGDKWNILKVH</sequence>
<dbReference type="PANTHER" id="PTHR14885">
    <property type="entry name" value="CILIA- AND FLAGELLA-ASSOCIATED PROTEIN 43-RELATED"/>
    <property type="match status" value="1"/>
</dbReference>
<proteinExistence type="inferred from homology"/>
<dbReference type="PANTHER" id="PTHR14885:SF1">
    <property type="entry name" value="CILIA- AND FLAGELLA-ASSOCIATED PROTEIN 43"/>
    <property type="match status" value="1"/>
</dbReference>